<evidence type="ECO:0000313" key="6">
    <source>
        <dbReference type="EMBL" id="BDU71389.1"/>
    </source>
</evidence>
<gene>
    <name evidence="6" type="ORF">METEAL_05630</name>
</gene>
<dbReference type="InterPro" id="IPR016169">
    <property type="entry name" value="FAD-bd_PCMH_sub2"/>
</dbReference>
<dbReference type="InterPro" id="IPR016171">
    <property type="entry name" value="Vanillyl_alc_oxidase_C-sub2"/>
</dbReference>
<dbReference type="GO" id="GO:0071949">
    <property type="term" value="F:FAD binding"/>
    <property type="evidence" value="ECO:0007669"/>
    <property type="project" value="InterPro"/>
</dbReference>
<dbReference type="InterPro" id="IPR016164">
    <property type="entry name" value="FAD-linked_Oxase-like_C"/>
</dbReference>
<dbReference type="InterPro" id="IPR004113">
    <property type="entry name" value="FAD-bd_oxidored_4_C"/>
</dbReference>
<keyword evidence="3" id="KW-0274">FAD</keyword>
<dbReference type="InterPro" id="IPR006094">
    <property type="entry name" value="Oxid_FAD_bind_N"/>
</dbReference>
<name>A0AA48K716_9BACT</name>
<comment type="cofactor">
    <cofactor evidence="1">
        <name>FAD</name>
        <dbReference type="ChEBI" id="CHEBI:57692"/>
    </cofactor>
</comment>
<dbReference type="InterPro" id="IPR016166">
    <property type="entry name" value="FAD-bd_PCMH"/>
</dbReference>
<evidence type="ECO:0000256" key="2">
    <source>
        <dbReference type="ARBA" id="ARBA00022630"/>
    </source>
</evidence>
<evidence type="ECO:0000256" key="1">
    <source>
        <dbReference type="ARBA" id="ARBA00001974"/>
    </source>
</evidence>
<dbReference type="GO" id="GO:0016491">
    <property type="term" value="F:oxidoreductase activity"/>
    <property type="evidence" value="ECO:0007669"/>
    <property type="project" value="UniProtKB-KW"/>
</dbReference>
<dbReference type="AlphaFoldDB" id="A0AA48K716"/>
<proteinExistence type="predicted"/>
<dbReference type="Pfam" id="PF02913">
    <property type="entry name" value="FAD-oxidase_C"/>
    <property type="match status" value="1"/>
</dbReference>
<evidence type="ECO:0000256" key="3">
    <source>
        <dbReference type="ARBA" id="ARBA00022827"/>
    </source>
</evidence>
<protein>
    <submittedName>
        <fullName evidence="6">FAD-linked oxidase</fullName>
    </submittedName>
</protein>
<reference evidence="7" key="1">
    <citation type="journal article" date="2023" name="Int. J. Syst. Evol. Microbiol.">
        <title>Mesoterricola silvestris gen. nov., sp. nov., Mesoterricola sediminis sp. nov., Geothrix oryzae sp. nov., Geothrix edaphica sp. nov., Geothrix rubra sp. nov., and Geothrix limicola sp. nov., six novel members of Acidobacteriota isolated from soils.</title>
        <authorList>
            <person name="Itoh H."/>
            <person name="Sugisawa Y."/>
            <person name="Mise K."/>
            <person name="Xu Z."/>
            <person name="Kuniyasu M."/>
            <person name="Ushijima N."/>
            <person name="Kawano K."/>
            <person name="Kobayashi E."/>
            <person name="Shiratori Y."/>
            <person name="Masuda Y."/>
            <person name="Senoo K."/>
        </authorList>
    </citation>
    <scope>NUCLEOTIDE SEQUENCE [LARGE SCALE GENOMIC DNA]</scope>
    <source>
        <strain evidence="7">W79</strain>
    </source>
</reference>
<dbReference type="Pfam" id="PF01565">
    <property type="entry name" value="FAD_binding_4"/>
    <property type="match status" value="1"/>
</dbReference>
<feature type="domain" description="FAD-binding PCMH-type" evidence="5">
    <location>
        <begin position="25"/>
        <end position="205"/>
    </location>
</feature>
<dbReference type="Gene3D" id="3.30.465.10">
    <property type="match status" value="1"/>
</dbReference>
<evidence type="ECO:0000313" key="7">
    <source>
        <dbReference type="Proteomes" id="UP001238179"/>
    </source>
</evidence>
<dbReference type="InterPro" id="IPR036318">
    <property type="entry name" value="FAD-bd_PCMH-like_sf"/>
</dbReference>
<dbReference type="Proteomes" id="UP001238179">
    <property type="component" value="Chromosome"/>
</dbReference>
<dbReference type="RefSeq" id="WP_316414278.1">
    <property type="nucleotide sequence ID" value="NZ_AP027080.1"/>
</dbReference>
<dbReference type="EMBL" id="AP027080">
    <property type="protein sequence ID" value="BDU71389.1"/>
    <property type="molecule type" value="Genomic_DNA"/>
</dbReference>
<evidence type="ECO:0000256" key="4">
    <source>
        <dbReference type="ARBA" id="ARBA00023002"/>
    </source>
</evidence>
<accession>A0AA48K716</accession>
<dbReference type="SUPFAM" id="SSF56176">
    <property type="entry name" value="FAD-binding/transporter-associated domain-like"/>
    <property type="match status" value="1"/>
</dbReference>
<keyword evidence="2" id="KW-0285">Flavoprotein</keyword>
<evidence type="ECO:0000259" key="5">
    <source>
        <dbReference type="PROSITE" id="PS51387"/>
    </source>
</evidence>
<dbReference type="PANTHER" id="PTHR11748:SF103">
    <property type="entry name" value="GLYCOLATE OXIDASE SUBUNIT GLCE"/>
    <property type="match status" value="1"/>
</dbReference>
<sequence>MNAELRSRLEAIVGPGLVFGPGEPVDGVRPALAVRPGTQDEVAEVVRACAVAGAAMIPAGGGTAMGLGNAPARADVRVHLDRLDRVVEWDPANLCITAEAGMRLEALQELVAKDRTVLPLDPPGLRRATLGGLVAAGQTGPGRLQHGTLRDWVLGLRVVLPDGERIHCGGRVIKNVSGYDMNKLFIRSLGSLGIITEVTFKLLPMPARRAAVLGRFADPARAWAVVGRTLGSFLLPEALEFLNPEAARRLDMAPDTCVLAVSLAGSPETVERQAREFGAFIQEAGGTAEVLRDAAAVRAWEGIREVLEGAFEPILCRISVPLSATATLVAATEGMAREAGFRAAVTAHAATGVLRALLVPGPDPRPGEVAMALEGLRREAEAAEGNLVLEAAPPHLKARLDAWGTPSGGLDMMKRLKREFDPLGLCNPGRFVGGI</sequence>
<organism evidence="6 7">
    <name type="scientific">Mesoterricola silvestris</name>
    <dbReference type="NCBI Taxonomy" id="2927979"/>
    <lineage>
        <taxon>Bacteria</taxon>
        <taxon>Pseudomonadati</taxon>
        <taxon>Acidobacteriota</taxon>
        <taxon>Holophagae</taxon>
        <taxon>Holophagales</taxon>
        <taxon>Holophagaceae</taxon>
        <taxon>Mesoterricola</taxon>
    </lineage>
</organism>
<dbReference type="Gene3D" id="1.10.45.10">
    <property type="entry name" value="Vanillyl-alcohol Oxidase, Chain A, domain 4"/>
    <property type="match status" value="1"/>
</dbReference>
<dbReference type="PANTHER" id="PTHR11748">
    <property type="entry name" value="D-LACTATE DEHYDROGENASE"/>
    <property type="match status" value="1"/>
</dbReference>
<keyword evidence="7" id="KW-1185">Reference proteome</keyword>
<dbReference type="SUPFAM" id="SSF55103">
    <property type="entry name" value="FAD-linked oxidases, C-terminal domain"/>
    <property type="match status" value="1"/>
</dbReference>
<dbReference type="KEGG" id="msil:METEAL_05630"/>
<keyword evidence="4" id="KW-0560">Oxidoreductase</keyword>
<dbReference type="PROSITE" id="PS51387">
    <property type="entry name" value="FAD_PCMH"/>
    <property type="match status" value="1"/>
</dbReference>